<organism evidence="2 3">
    <name type="scientific">Blautia hominis</name>
    <dbReference type="NCBI Taxonomy" id="2025493"/>
    <lineage>
        <taxon>Bacteria</taxon>
        <taxon>Bacillati</taxon>
        <taxon>Bacillota</taxon>
        <taxon>Clostridia</taxon>
        <taxon>Lachnospirales</taxon>
        <taxon>Lachnospiraceae</taxon>
        <taxon>Blautia</taxon>
    </lineage>
</organism>
<feature type="transmembrane region" description="Helical" evidence="1">
    <location>
        <begin position="245"/>
        <end position="263"/>
    </location>
</feature>
<reference evidence="2 3" key="1">
    <citation type="submission" date="2024-04" db="EMBL/GenBank/DDBJ databases">
        <title>Defined microbial consortia suppress multidrug-resistant proinflammatory Enterobacteriaceae via ecological control.</title>
        <authorList>
            <person name="Furuichi M."/>
            <person name="Kawaguchi T."/>
            <person name="Pust M."/>
            <person name="Yasuma K."/>
            <person name="Plichta D."/>
            <person name="Hasegawa N."/>
            <person name="Ohya T."/>
            <person name="Bhattarai S."/>
            <person name="Sasajima S."/>
            <person name="Aoto Y."/>
            <person name="Tuganbaev T."/>
            <person name="Yaginuma M."/>
            <person name="Ueda M."/>
            <person name="Okahashi N."/>
            <person name="Amafuji K."/>
            <person name="Kiridooshi Y."/>
            <person name="Sugita K."/>
            <person name="Strazar M."/>
            <person name="Skelly A."/>
            <person name="Suda W."/>
            <person name="Hattori M."/>
            <person name="Nakamoto N."/>
            <person name="Caballero S."/>
            <person name="Norman J."/>
            <person name="Olle B."/>
            <person name="Tanoue T."/>
            <person name="Arita M."/>
            <person name="Bucci V."/>
            <person name="Atarashi K."/>
            <person name="Xavier R."/>
            <person name="Honda K."/>
        </authorList>
    </citation>
    <scope>NUCLEOTIDE SEQUENCE [LARGE SCALE GENOMIC DNA]</scope>
    <source>
        <strain evidence="3">k04-0078-D8-1</strain>
    </source>
</reference>
<keyword evidence="1" id="KW-0472">Membrane</keyword>
<comment type="caution">
    <text evidence="2">The sequence shown here is derived from an EMBL/GenBank/DDBJ whole genome shotgun (WGS) entry which is preliminary data.</text>
</comment>
<feature type="transmembrane region" description="Helical" evidence="1">
    <location>
        <begin position="347"/>
        <end position="368"/>
    </location>
</feature>
<keyword evidence="1" id="KW-0812">Transmembrane</keyword>
<keyword evidence="3" id="KW-1185">Reference proteome</keyword>
<proteinExistence type="predicted"/>
<protein>
    <recommendedName>
        <fullName evidence="4">MacB-like periplasmic core domain-containing protein</fullName>
    </recommendedName>
</protein>
<name>A0ABQ0B6T8_9FIRM</name>
<dbReference type="EMBL" id="BAABYW010000001">
    <property type="protein sequence ID" value="GAA6407166.1"/>
    <property type="molecule type" value="Genomic_DNA"/>
</dbReference>
<feature type="transmembrane region" description="Helical" evidence="1">
    <location>
        <begin position="307"/>
        <end position="327"/>
    </location>
</feature>
<evidence type="ECO:0000256" key="1">
    <source>
        <dbReference type="SAM" id="Phobius"/>
    </source>
</evidence>
<dbReference type="RefSeq" id="WP_288889862.1">
    <property type="nucleotide sequence ID" value="NZ_BAABYW010000001.1"/>
</dbReference>
<evidence type="ECO:0008006" key="4">
    <source>
        <dbReference type="Google" id="ProtNLM"/>
    </source>
</evidence>
<evidence type="ECO:0000313" key="2">
    <source>
        <dbReference type="EMBL" id="GAA6407166.1"/>
    </source>
</evidence>
<evidence type="ECO:0000313" key="3">
    <source>
        <dbReference type="Proteomes" id="UP001600943"/>
    </source>
</evidence>
<accession>A0ABQ0B6T8</accession>
<sequence>MSGGKSAVCRFVVLGLLLVCWFLAEAAAIGTEKYSEGVSVKKTKGTWTYDEAEFIRQEEQKQEFPDSCTFLGEREEEYLENRELGRMETASVIEVLGETQGLLPASAPLYEEDRESCLLSEDMAYKLFGSKNVMGEEILYRGRILIVRGLLRGMERTAAVQAAKEGDSVLDTIAYGANTEDQSLEDPVQTFLLRHGIQGKVQERKYFAACAKLLVFFLPLVIFVRMVRQLAGNMRAQRGRRIRTAALWAVMIWMTVLFFMLFWKPLGLTRDVVPTKWSDFMFWKQMTQQIRDNFKLLLQTQKTSLDFLVLGPFFSCLKYCILTWGLYAVRCRLQKKAGAGETAAGILFSWILLLGTICFAGDSALWLVGQKSVWFGTCFWLVGEYAAQRMQVSYKNGCSIKNKII</sequence>
<gene>
    <name evidence="2" type="ORF">K040078D81_12830</name>
</gene>
<dbReference type="Proteomes" id="UP001600943">
    <property type="component" value="Unassembled WGS sequence"/>
</dbReference>
<feature type="transmembrane region" description="Helical" evidence="1">
    <location>
        <begin position="206"/>
        <end position="224"/>
    </location>
</feature>
<keyword evidence="1" id="KW-1133">Transmembrane helix</keyword>